<proteinExistence type="predicted"/>
<dbReference type="AlphaFoldDB" id="A0A5J4WF27"/>
<name>A0A5J4WF27_9EUKA</name>
<organism evidence="1 2">
    <name type="scientific">Streblomastix strix</name>
    <dbReference type="NCBI Taxonomy" id="222440"/>
    <lineage>
        <taxon>Eukaryota</taxon>
        <taxon>Metamonada</taxon>
        <taxon>Preaxostyla</taxon>
        <taxon>Oxymonadida</taxon>
        <taxon>Streblomastigidae</taxon>
        <taxon>Streblomastix</taxon>
    </lineage>
</organism>
<gene>
    <name evidence="1" type="ORF">EZS28_011127</name>
</gene>
<dbReference type="Proteomes" id="UP000324800">
    <property type="component" value="Unassembled WGS sequence"/>
</dbReference>
<evidence type="ECO:0000313" key="2">
    <source>
        <dbReference type="Proteomes" id="UP000324800"/>
    </source>
</evidence>
<evidence type="ECO:0000313" key="1">
    <source>
        <dbReference type="EMBL" id="KAA6393346.1"/>
    </source>
</evidence>
<accession>A0A5J4WF27</accession>
<protein>
    <submittedName>
        <fullName evidence="1">Uncharacterized protein</fullName>
    </submittedName>
</protein>
<reference evidence="1 2" key="1">
    <citation type="submission" date="2019-03" db="EMBL/GenBank/DDBJ databases">
        <title>Single cell metagenomics reveals metabolic interactions within the superorganism composed of flagellate Streblomastix strix and complex community of Bacteroidetes bacteria on its surface.</title>
        <authorList>
            <person name="Treitli S.C."/>
            <person name="Kolisko M."/>
            <person name="Husnik F."/>
            <person name="Keeling P."/>
            <person name="Hampl V."/>
        </authorList>
    </citation>
    <scope>NUCLEOTIDE SEQUENCE [LARGE SCALE GENOMIC DNA]</scope>
    <source>
        <strain evidence="1">ST1C</strain>
    </source>
</reference>
<comment type="caution">
    <text evidence="1">The sequence shown here is derived from an EMBL/GenBank/DDBJ whole genome shotgun (WGS) entry which is preliminary data.</text>
</comment>
<sequence length="75" mass="8449">MGHCVVVSPATLLRCMTYDSPPVILEQQAARFYVICRMGPVVVGSIQCWWIFACESCLAYVASCRQEQFSVERTI</sequence>
<dbReference type="EMBL" id="SNRW01002258">
    <property type="protein sequence ID" value="KAA6393346.1"/>
    <property type="molecule type" value="Genomic_DNA"/>
</dbReference>